<dbReference type="EMBL" id="MFIV01000023">
    <property type="protein sequence ID" value="OGF99425.1"/>
    <property type="molecule type" value="Genomic_DNA"/>
</dbReference>
<proteinExistence type="predicted"/>
<evidence type="ECO:0008006" key="3">
    <source>
        <dbReference type="Google" id="ProtNLM"/>
    </source>
</evidence>
<dbReference type="AlphaFoldDB" id="A0A1F5YGW9"/>
<dbReference type="PIRSF" id="PIRSF033563">
    <property type="entry name" value="UCP033563"/>
    <property type="match status" value="1"/>
</dbReference>
<gene>
    <name evidence="1" type="ORF">A2Z86_08820</name>
</gene>
<organism evidence="1 2">
    <name type="scientific">Candidatus Glassbacteria bacterium GWA2_58_10</name>
    <dbReference type="NCBI Taxonomy" id="1817865"/>
    <lineage>
        <taxon>Bacteria</taxon>
        <taxon>Candidatus Glassiibacteriota</taxon>
    </lineage>
</organism>
<evidence type="ECO:0000313" key="2">
    <source>
        <dbReference type="Proteomes" id="UP000176992"/>
    </source>
</evidence>
<evidence type="ECO:0000313" key="1">
    <source>
        <dbReference type="EMBL" id="OGF99425.1"/>
    </source>
</evidence>
<dbReference type="InterPro" id="IPR008323">
    <property type="entry name" value="UCP033563"/>
</dbReference>
<name>A0A1F5YGW9_9BACT</name>
<dbReference type="PANTHER" id="PTHR36454">
    <property type="entry name" value="LMO2823 PROTEIN"/>
    <property type="match status" value="1"/>
</dbReference>
<dbReference type="Proteomes" id="UP000176992">
    <property type="component" value="Unassembled WGS sequence"/>
</dbReference>
<dbReference type="PANTHER" id="PTHR36454:SF1">
    <property type="entry name" value="DUF1015 DOMAIN-CONTAINING PROTEIN"/>
    <property type="match status" value="1"/>
</dbReference>
<sequence>MAEIYPFRGITFNRERTGPVDQVVTQPYDKISPSMLEEYLRKSQYNIARIIASAPEGADLERHFAGVAEKFSTWLNEGVLTRNKKPCLYPYFQTYRVPGSGAEYTRKSFIGLGKLYDYSRGVIKPHEQTHSGPKVDRLTLTRASGCQFGLLFMLYSDREGAVNALLEEAAAQGEPLFRVEDEYGVLHRLWQLEDASKIQAIQRLMQGKSLYIADGHHRYETALTYWREKAAEGVRVIPEEGIDRALMSFVSIQDRGLSVLPTHRVVFGLENFSLPALLEELKRDFEVLEAGPADVENLQGRLEALAGRGHSFVVAAKGEKRLTGLKLKDTVSPATRIPGALSEVWKSLDVTLLHKLILEKRLGISAHDLEHQVHVSYLRDPAEALRMVLDPGSKFQAVFFLNPTSVEQVVAVADRSECMPQKSTDFYPKMLTGLVINKLNLQ</sequence>
<comment type="caution">
    <text evidence="1">The sequence shown here is derived from an EMBL/GenBank/DDBJ whole genome shotgun (WGS) entry which is preliminary data.</text>
</comment>
<accession>A0A1F5YGW9</accession>
<protein>
    <recommendedName>
        <fullName evidence="3">Phosphatase</fullName>
    </recommendedName>
</protein>
<dbReference type="Pfam" id="PF06245">
    <property type="entry name" value="DUF1015"/>
    <property type="match status" value="1"/>
</dbReference>
<reference evidence="1 2" key="1">
    <citation type="journal article" date="2016" name="Nat. Commun.">
        <title>Thousands of microbial genomes shed light on interconnected biogeochemical processes in an aquifer system.</title>
        <authorList>
            <person name="Anantharaman K."/>
            <person name="Brown C.T."/>
            <person name="Hug L.A."/>
            <person name="Sharon I."/>
            <person name="Castelle C.J."/>
            <person name="Probst A.J."/>
            <person name="Thomas B.C."/>
            <person name="Singh A."/>
            <person name="Wilkins M.J."/>
            <person name="Karaoz U."/>
            <person name="Brodie E.L."/>
            <person name="Williams K.H."/>
            <person name="Hubbard S.S."/>
            <person name="Banfield J.F."/>
        </authorList>
    </citation>
    <scope>NUCLEOTIDE SEQUENCE [LARGE SCALE GENOMIC DNA]</scope>
</reference>